<evidence type="ECO:0000313" key="3">
    <source>
        <dbReference type="Proteomes" id="UP000196084"/>
    </source>
</evidence>
<dbReference type="EMBL" id="MWPH01000002">
    <property type="protein sequence ID" value="OVE85235.1"/>
    <property type="molecule type" value="Genomic_DNA"/>
</dbReference>
<dbReference type="AlphaFoldDB" id="A0A202EAE6"/>
<sequence>MTTAGDGDDKRNDDNEQDTERTEDTANGGGDTADDDTDTAEDEDTETSVHADYETTEIQVVGPNGTERGSVTAALADTPALRYLGLSDTDDLPTDRGMLFVYDSVADRTFVMRDMDFGIDIIYADAEGTITDIHHAPAPEPDEDGETQRYPGRGQYVLEVGLEWTVERGVREGDVLEFDLEASE</sequence>
<dbReference type="InterPro" id="IPR038695">
    <property type="entry name" value="Saro_0823-like_sf"/>
</dbReference>
<evidence type="ECO:0000256" key="1">
    <source>
        <dbReference type="SAM" id="MobiDB-lite"/>
    </source>
</evidence>
<feature type="region of interest" description="Disordered" evidence="1">
    <location>
        <begin position="1"/>
        <end position="55"/>
    </location>
</feature>
<protein>
    <recommendedName>
        <fullName evidence="4">DUF192 domain-containing protein</fullName>
    </recommendedName>
</protein>
<organism evidence="2 3">
    <name type="scientific">Natronolimnobius baerhuensis</name>
    <dbReference type="NCBI Taxonomy" id="253108"/>
    <lineage>
        <taxon>Archaea</taxon>
        <taxon>Methanobacteriati</taxon>
        <taxon>Methanobacteriota</taxon>
        <taxon>Stenosarchaea group</taxon>
        <taxon>Halobacteria</taxon>
        <taxon>Halobacteriales</taxon>
        <taxon>Natrialbaceae</taxon>
        <taxon>Natronolimnobius</taxon>
    </lineage>
</organism>
<gene>
    <name evidence="2" type="ORF">B2G88_11455</name>
</gene>
<reference evidence="2 3" key="1">
    <citation type="submission" date="2017-02" db="EMBL/GenBank/DDBJ databases">
        <title>Natronthermophilus aegyptiacus gen. nov.,sp. nov., an aerobic, extremely halophilic alkalithermophilic archaeon isolated from the athalassohaline Wadi An Natrun, Egypt.</title>
        <authorList>
            <person name="Zhao B."/>
        </authorList>
    </citation>
    <scope>NUCLEOTIDE SEQUENCE [LARGE SCALE GENOMIC DNA]</scope>
    <source>
        <strain evidence="2 3">CGMCC 1.3597</strain>
    </source>
</reference>
<evidence type="ECO:0008006" key="4">
    <source>
        <dbReference type="Google" id="ProtNLM"/>
    </source>
</evidence>
<feature type="compositionally biased region" description="Acidic residues" evidence="1">
    <location>
        <begin position="32"/>
        <end position="46"/>
    </location>
</feature>
<accession>A0A202EAE6</accession>
<evidence type="ECO:0000313" key="2">
    <source>
        <dbReference type="EMBL" id="OVE85235.1"/>
    </source>
</evidence>
<name>A0A202EAE6_9EURY</name>
<dbReference type="Gene3D" id="2.60.120.1140">
    <property type="entry name" value="Protein of unknown function DUF192"/>
    <property type="match status" value="1"/>
</dbReference>
<proteinExistence type="predicted"/>
<dbReference type="Proteomes" id="UP000196084">
    <property type="component" value="Unassembled WGS sequence"/>
</dbReference>
<dbReference type="InterPro" id="IPR003795">
    <property type="entry name" value="DUF192"/>
</dbReference>
<dbReference type="PANTHER" id="PTHR37953">
    <property type="entry name" value="UPF0127 PROTEIN MJ1496"/>
    <property type="match status" value="1"/>
</dbReference>
<comment type="caution">
    <text evidence="2">The sequence shown here is derived from an EMBL/GenBank/DDBJ whole genome shotgun (WGS) entry which is preliminary data.</text>
</comment>
<feature type="compositionally biased region" description="Basic and acidic residues" evidence="1">
    <location>
        <begin position="7"/>
        <end position="24"/>
    </location>
</feature>
<keyword evidence="3" id="KW-1185">Reference proteome</keyword>
<dbReference type="PANTHER" id="PTHR37953:SF1">
    <property type="entry name" value="UPF0127 PROTEIN MJ1496"/>
    <property type="match status" value="1"/>
</dbReference>
<dbReference type="Pfam" id="PF02643">
    <property type="entry name" value="DUF192"/>
    <property type="match status" value="1"/>
</dbReference>